<evidence type="ECO:0008006" key="3">
    <source>
        <dbReference type="Google" id="ProtNLM"/>
    </source>
</evidence>
<proteinExistence type="predicted"/>
<gene>
    <name evidence="1" type="ORF">SAMN05444159_6338</name>
</gene>
<accession>A0A1M7BZG1</accession>
<name>A0A1M7BZG1_9BRAD</name>
<dbReference type="OrthoDB" id="127805at2"/>
<dbReference type="RefSeq" id="WP_079545613.1">
    <property type="nucleotide sequence ID" value="NZ_LT670844.1"/>
</dbReference>
<reference evidence="1 2" key="1">
    <citation type="submission" date="2016-11" db="EMBL/GenBank/DDBJ databases">
        <authorList>
            <person name="Jaros S."/>
            <person name="Januszkiewicz K."/>
            <person name="Wedrychowicz H."/>
        </authorList>
    </citation>
    <scope>NUCLEOTIDE SEQUENCE [LARGE SCALE GENOMIC DNA]</scope>
    <source>
        <strain evidence="1 2">GAS499</strain>
    </source>
</reference>
<sequence length="332" mass="37132">MTRLILTTDSSGAGCLQQAGIADLVIPLDFRFVWGPLPSPSDLATSLSPRSAEHDPALPHWLDNSGRRHEEIRRKGVGLIELCEQCETVELWIDPLPNAQLMLVQLLDHFRSHGKLASKLMLFQANIVIGGKTSETLSEWRPPAIKILNDHLEAASLAWQAFRQPTPQQWFKLLGNDLSVLPQLRQRVLELLEELPGQATGLGATEMRMLELIAAGKAGPFDVFPGHRKSNKLRVFGYWEVGALLDGLAHCPAPAVSGLNEGPFSDEMHQDPKRLDRYKRSKLKLTALGEAILARTEDFSRHNPVHRWWGGTELTNDRLWRWDPASRALIAP</sequence>
<dbReference type="AlphaFoldDB" id="A0A1M7BZG1"/>
<dbReference type="EMBL" id="LT670844">
    <property type="protein sequence ID" value="SHL60293.1"/>
    <property type="molecule type" value="Genomic_DNA"/>
</dbReference>
<protein>
    <recommendedName>
        <fullName evidence="3">DUF1835 domain-containing protein</fullName>
    </recommendedName>
</protein>
<organism evidence="1 2">
    <name type="scientific">Bradyrhizobium lablabi</name>
    <dbReference type="NCBI Taxonomy" id="722472"/>
    <lineage>
        <taxon>Bacteria</taxon>
        <taxon>Pseudomonadati</taxon>
        <taxon>Pseudomonadota</taxon>
        <taxon>Alphaproteobacteria</taxon>
        <taxon>Hyphomicrobiales</taxon>
        <taxon>Nitrobacteraceae</taxon>
        <taxon>Bradyrhizobium</taxon>
    </lineage>
</organism>
<evidence type="ECO:0000313" key="2">
    <source>
        <dbReference type="Proteomes" id="UP000189935"/>
    </source>
</evidence>
<dbReference type="Proteomes" id="UP000189935">
    <property type="component" value="Chromosome I"/>
</dbReference>
<evidence type="ECO:0000313" key="1">
    <source>
        <dbReference type="EMBL" id="SHL60293.1"/>
    </source>
</evidence>